<comment type="caution">
    <text evidence="1">The sequence shown here is derived from an EMBL/GenBank/DDBJ whole genome shotgun (WGS) entry which is preliminary data.</text>
</comment>
<name>A0A4Y2GTD9_ARAVE</name>
<dbReference type="InterPro" id="IPR036397">
    <property type="entry name" value="RNaseH_sf"/>
</dbReference>
<sequence length="88" mass="10004">MLSDGVILLHANTHTARKTQELQQKFKWEVRSHPPCSPELAHNLSTKHFSILLIPRRADSSVRVQVDSPGVEHSCRHGESVAKSYMKY</sequence>
<dbReference type="GO" id="GO:0003676">
    <property type="term" value="F:nucleic acid binding"/>
    <property type="evidence" value="ECO:0007669"/>
    <property type="project" value="InterPro"/>
</dbReference>
<evidence type="ECO:0000313" key="1">
    <source>
        <dbReference type="EMBL" id="GBM57252.1"/>
    </source>
</evidence>
<proteinExistence type="predicted"/>
<gene>
    <name evidence="1" type="ORF">AVEN_33491_1</name>
</gene>
<dbReference type="Gene3D" id="3.30.420.10">
    <property type="entry name" value="Ribonuclease H-like superfamily/Ribonuclease H"/>
    <property type="match status" value="1"/>
</dbReference>
<dbReference type="Proteomes" id="UP000499080">
    <property type="component" value="Unassembled WGS sequence"/>
</dbReference>
<reference evidence="1 2" key="1">
    <citation type="journal article" date="2019" name="Sci. Rep.">
        <title>Orb-weaving spider Araneus ventricosus genome elucidates the spidroin gene catalogue.</title>
        <authorList>
            <person name="Kono N."/>
            <person name="Nakamura H."/>
            <person name="Ohtoshi R."/>
            <person name="Moran D.A.P."/>
            <person name="Shinohara A."/>
            <person name="Yoshida Y."/>
            <person name="Fujiwara M."/>
            <person name="Mori M."/>
            <person name="Tomita M."/>
            <person name="Arakawa K."/>
        </authorList>
    </citation>
    <scope>NUCLEOTIDE SEQUENCE [LARGE SCALE GENOMIC DNA]</scope>
</reference>
<dbReference type="EMBL" id="BGPR01001585">
    <property type="protein sequence ID" value="GBM57252.1"/>
    <property type="molecule type" value="Genomic_DNA"/>
</dbReference>
<protein>
    <submittedName>
        <fullName evidence="1">Uncharacterized protein</fullName>
    </submittedName>
</protein>
<evidence type="ECO:0000313" key="2">
    <source>
        <dbReference type="Proteomes" id="UP000499080"/>
    </source>
</evidence>
<keyword evidence="2" id="KW-1185">Reference proteome</keyword>
<organism evidence="1 2">
    <name type="scientific">Araneus ventricosus</name>
    <name type="common">Orbweaver spider</name>
    <name type="synonym">Epeira ventricosa</name>
    <dbReference type="NCBI Taxonomy" id="182803"/>
    <lineage>
        <taxon>Eukaryota</taxon>
        <taxon>Metazoa</taxon>
        <taxon>Ecdysozoa</taxon>
        <taxon>Arthropoda</taxon>
        <taxon>Chelicerata</taxon>
        <taxon>Arachnida</taxon>
        <taxon>Araneae</taxon>
        <taxon>Araneomorphae</taxon>
        <taxon>Entelegynae</taxon>
        <taxon>Araneoidea</taxon>
        <taxon>Araneidae</taxon>
        <taxon>Araneus</taxon>
    </lineage>
</organism>
<accession>A0A4Y2GTD9</accession>
<dbReference type="AlphaFoldDB" id="A0A4Y2GTD9"/>